<evidence type="ECO:0000313" key="2">
    <source>
        <dbReference type="EMBL" id="JAD27720.1"/>
    </source>
</evidence>
<accession>A0A0A8YT10</accession>
<feature type="signal peptide" evidence="1">
    <location>
        <begin position="1"/>
        <end position="23"/>
    </location>
</feature>
<reference evidence="2" key="1">
    <citation type="submission" date="2014-09" db="EMBL/GenBank/DDBJ databases">
        <authorList>
            <person name="Magalhaes I.L.F."/>
            <person name="Oliveira U."/>
            <person name="Santos F.R."/>
            <person name="Vidigal T.H.D.A."/>
            <person name="Brescovit A.D."/>
            <person name="Santos A.J."/>
        </authorList>
    </citation>
    <scope>NUCLEOTIDE SEQUENCE</scope>
    <source>
        <tissue evidence="2">Shoot tissue taken approximately 20 cm above the soil surface</tissue>
    </source>
</reference>
<dbReference type="EMBL" id="GBRH01270175">
    <property type="protein sequence ID" value="JAD27720.1"/>
    <property type="molecule type" value="Transcribed_RNA"/>
</dbReference>
<keyword evidence="1" id="KW-0732">Signal</keyword>
<proteinExistence type="predicted"/>
<protein>
    <recommendedName>
        <fullName evidence="3">Secreted protein</fullName>
    </recommendedName>
</protein>
<evidence type="ECO:0008006" key="3">
    <source>
        <dbReference type="Google" id="ProtNLM"/>
    </source>
</evidence>
<reference evidence="2" key="2">
    <citation type="journal article" date="2015" name="Data Brief">
        <title>Shoot transcriptome of the giant reed, Arundo donax.</title>
        <authorList>
            <person name="Barrero R.A."/>
            <person name="Guerrero F.D."/>
            <person name="Moolhuijzen P."/>
            <person name="Goolsby J.A."/>
            <person name="Tidwell J."/>
            <person name="Bellgard S.E."/>
            <person name="Bellgard M.I."/>
        </authorList>
    </citation>
    <scope>NUCLEOTIDE SEQUENCE</scope>
    <source>
        <tissue evidence="2">Shoot tissue taken approximately 20 cm above the soil surface</tissue>
    </source>
</reference>
<evidence type="ECO:0000256" key="1">
    <source>
        <dbReference type="SAM" id="SignalP"/>
    </source>
</evidence>
<name>A0A0A8YT10_ARUDO</name>
<organism evidence="2">
    <name type="scientific">Arundo donax</name>
    <name type="common">Giant reed</name>
    <name type="synonym">Donax arundinaceus</name>
    <dbReference type="NCBI Taxonomy" id="35708"/>
    <lineage>
        <taxon>Eukaryota</taxon>
        <taxon>Viridiplantae</taxon>
        <taxon>Streptophyta</taxon>
        <taxon>Embryophyta</taxon>
        <taxon>Tracheophyta</taxon>
        <taxon>Spermatophyta</taxon>
        <taxon>Magnoliopsida</taxon>
        <taxon>Liliopsida</taxon>
        <taxon>Poales</taxon>
        <taxon>Poaceae</taxon>
        <taxon>PACMAD clade</taxon>
        <taxon>Arundinoideae</taxon>
        <taxon>Arundineae</taxon>
        <taxon>Arundo</taxon>
    </lineage>
</organism>
<feature type="chain" id="PRO_5002042224" description="Secreted protein" evidence="1">
    <location>
        <begin position="24"/>
        <end position="98"/>
    </location>
</feature>
<dbReference type="AlphaFoldDB" id="A0A0A8YT10"/>
<sequence>MLATALSCVSSAVLLTASGFSSSLVMSSQSHTLQSSCDFPLPLFFAAAAADSMQVGQYHFTGTSSIASLRHETWYAASHPSQMILPSLSAFFPQSLQV</sequence>